<accession>A0A370H3S7</accession>
<dbReference type="Proteomes" id="UP000254720">
    <property type="component" value="Unassembled WGS sequence"/>
</dbReference>
<dbReference type="AlphaFoldDB" id="A0A370H3S7"/>
<comment type="caution">
    <text evidence="2">The sequence shown here is derived from an EMBL/GenBank/DDBJ whole genome shotgun (WGS) entry which is preliminary data.</text>
</comment>
<keyword evidence="3" id="KW-1185">Reference proteome</keyword>
<dbReference type="SUPFAM" id="SSF58038">
    <property type="entry name" value="SNARE fusion complex"/>
    <property type="match status" value="1"/>
</dbReference>
<organism evidence="2 3">
    <name type="scientific">Aquicella lusitana</name>
    <dbReference type="NCBI Taxonomy" id="254246"/>
    <lineage>
        <taxon>Bacteria</taxon>
        <taxon>Pseudomonadati</taxon>
        <taxon>Pseudomonadota</taxon>
        <taxon>Gammaproteobacteria</taxon>
        <taxon>Legionellales</taxon>
        <taxon>Coxiellaceae</taxon>
        <taxon>Aquicella</taxon>
    </lineage>
</organism>
<evidence type="ECO:0000259" key="1">
    <source>
        <dbReference type="PROSITE" id="PS50892"/>
    </source>
</evidence>
<sequence>MLTAIGIYQIDPYSKPFVFQKIMFAQADKSYFFQRNQLEKIEKQSFLKLAGSLATDRFYCSQVDNEYHYIKMSADNIAIAVSSRKELEKSEIAYLFANIRHIYMRNQNINQTLDNVIINPFGFTGKDLLISHTQQNLDELKLELFDVLGKVLDRGNALEELQPKVIKLNEASNKFRQAAERQRSCCRYW</sequence>
<gene>
    <name evidence="2" type="ORF">C8D86_102122</name>
</gene>
<dbReference type="RefSeq" id="WP_114833497.1">
    <property type="nucleotide sequence ID" value="NZ_LR699114.1"/>
</dbReference>
<name>A0A370H3S7_9COXI</name>
<evidence type="ECO:0000313" key="3">
    <source>
        <dbReference type="Proteomes" id="UP000254720"/>
    </source>
</evidence>
<dbReference type="Gene3D" id="1.20.5.110">
    <property type="match status" value="1"/>
</dbReference>
<dbReference type="InterPro" id="IPR042855">
    <property type="entry name" value="V_SNARE_CC"/>
</dbReference>
<proteinExistence type="predicted"/>
<dbReference type="PROSITE" id="PS50892">
    <property type="entry name" value="V_SNARE"/>
    <property type="match status" value="1"/>
</dbReference>
<protein>
    <submittedName>
        <fullName evidence="2">Synaptobrevin</fullName>
    </submittedName>
</protein>
<dbReference type="EMBL" id="QQAX01000002">
    <property type="protein sequence ID" value="RDI48693.1"/>
    <property type="molecule type" value="Genomic_DNA"/>
</dbReference>
<feature type="domain" description="V-SNARE coiled-coil homology" evidence="1">
    <location>
        <begin position="129"/>
        <end position="189"/>
    </location>
</feature>
<evidence type="ECO:0000313" key="2">
    <source>
        <dbReference type="EMBL" id="RDI48693.1"/>
    </source>
</evidence>
<reference evidence="2 3" key="1">
    <citation type="submission" date="2018-07" db="EMBL/GenBank/DDBJ databases">
        <title>Genomic Encyclopedia of Type Strains, Phase IV (KMG-IV): sequencing the most valuable type-strain genomes for metagenomic binning, comparative biology and taxonomic classification.</title>
        <authorList>
            <person name="Goeker M."/>
        </authorList>
    </citation>
    <scope>NUCLEOTIDE SEQUENCE [LARGE SCALE GENOMIC DNA]</scope>
    <source>
        <strain evidence="2 3">DSM 16500</strain>
    </source>
</reference>